<protein>
    <submittedName>
        <fullName evidence="1">Uncharacterized protein</fullName>
    </submittedName>
</protein>
<reference evidence="1" key="1">
    <citation type="submission" date="2020-10" db="EMBL/GenBank/DDBJ databases">
        <authorList>
            <person name="Gilroy R."/>
        </authorList>
    </citation>
    <scope>NUCLEOTIDE SEQUENCE</scope>
    <source>
        <strain evidence="1">ChiSjej4B22-9803</strain>
    </source>
</reference>
<reference evidence="1" key="2">
    <citation type="journal article" date="2021" name="PeerJ">
        <title>Extensive microbial diversity within the chicken gut microbiome revealed by metagenomics and culture.</title>
        <authorList>
            <person name="Gilroy R."/>
            <person name="Ravi A."/>
            <person name="Getino M."/>
            <person name="Pursley I."/>
            <person name="Horton D.L."/>
            <person name="Alikhan N.F."/>
            <person name="Baker D."/>
            <person name="Gharbi K."/>
            <person name="Hall N."/>
            <person name="Watson M."/>
            <person name="Adriaenssens E.M."/>
            <person name="Foster-Nyarko E."/>
            <person name="Jarju S."/>
            <person name="Secka A."/>
            <person name="Antonio M."/>
            <person name="Oren A."/>
            <person name="Chaudhuri R.R."/>
            <person name="La Ragione R."/>
            <person name="Hildebrand F."/>
            <person name="Pallen M.J."/>
        </authorList>
    </citation>
    <scope>NUCLEOTIDE SEQUENCE</scope>
    <source>
        <strain evidence="1">ChiSjej4B22-9803</strain>
    </source>
</reference>
<name>A0A9D1S5L0_9FIRM</name>
<comment type="caution">
    <text evidence="1">The sequence shown here is derived from an EMBL/GenBank/DDBJ whole genome shotgun (WGS) entry which is preliminary data.</text>
</comment>
<dbReference type="AlphaFoldDB" id="A0A9D1S5L0"/>
<gene>
    <name evidence="1" type="ORF">IAB04_01965</name>
</gene>
<evidence type="ECO:0000313" key="2">
    <source>
        <dbReference type="Proteomes" id="UP000824111"/>
    </source>
</evidence>
<dbReference type="Proteomes" id="UP000824111">
    <property type="component" value="Unassembled WGS sequence"/>
</dbReference>
<evidence type="ECO:0000313" key="1">
    <source>
        <dbReference type="EMBL" id="HIU48109.1"/>
    </source>
</evidence>
<accession>A0A9D1S5L0</accession>
<sequence>MNKDISKKLEEVLKGVDASIINNSKKSVENLMKTSEGKKIQQQLSGLDKDKILETFMKMDTNEIKKKLNHADLSALSGLSAEEIMKKLR</sequence>
<organism evidence="1 2">
    <name type="scientific">Candidatus Avimonoglobus intestinipullorum</name>
    <dbReference type="NCBI Taxonomy" id="2840699"/>
    <lineage>
        <taxon>Bacteria</taxon>
        <taxon>Bacillati</taxon>
        <taxon>Bacillota</taxon>
        <taxon>Clostridia</taxon>
        <taxon>Eubacteriales</taxon>
        <taxon>Candidatus Avimonoglobus</taxon>
    </lineage>
</organism>
<dbReference type="EMBL" id="DVND01000050">
    <property type="protein sequence ID" value="HIU48109.1"/>
    <property type="molecule type" value="Genomic_DNA"/>
</dbReference>
<proteinExistence type="predicted"/>